<dbReference type="Pfam" id="PF03810">
    <property type="entry name" value="IBN_N"/>
    <property type="match status" value="1"/>
</dbReference>
<evidence type="ECO:0000259" key="2">
    <source>
        <dbReference type="Pfam" id="PF08389"/>
    </source>
</evidence>
<dbReference type="InterPro" id="IPR051345">
    <property type="entry name" value="Importin_beta-like_NTR"/>
</dbReference>
<proteinExistence type="predicted"/>
<dbReference type="InterPro" id="IPR057942">
    <property type="entry name" value="TPR_TNPO3_IPO13_3rd"/>
</dbReference>
<feature type="non-terminal residue" evidence="3">
    <location>
        <position position="1"/>
    </location>
</feature>
<evidence type="ECO:0000313" key="3">
    <source>
        <dbReference type="EMBL" id="KAJ2847262.1"/>
    </source>
</evidence>
<dbReference type="Pfam" id="PF24138">
    <property type="entry name" value="TPR_TNPO3_IPO13_2nd"/>
    <property type="match status" value="1"/>
</dbReference>
<dbReference type="InterPro" id="IPR013598">
    <property type="entry name" value="Exportin-1/Importin-b-like"/>
</dbReference>
<keyword evidence="4" id="KW-1185">Reference proteome</keyword>
<dbReference type="GO" id="GO:0031267">
    <property type="term" value="F:small GTPase binding"/>
    <property type="evidence" value="ECO:0007669"/>
    <property type="project" value="InterPro"/>
</dbReference>
<dbReference type="PANTHER" id="PTHR12363:SF53">
    <property type="entry name" value="MRNA TRANSPORT REGULATOR MTR10"/>
    <property type="match status" value="1"/>
</dbReference>
<comment type="caution">
    <text evidence="3">The sequence shown here is derived from an EMBL/GenBank/DDBJ whole genome shotgun (WGS) entry which is preliminary data.</text>
</comment>
<evidence type="ECO:0000313" key="4">
    <source>
        <dbReference type="Proteomes" id="UP001139887"/>
    </source>
</evidence>
<dbReference type="GO" id="GO:0006606">
    <property type="term" value="P:protein import into nucleus"/>
    <property type="evidence" value="ECO:0007669"/>
    <property type="project" value="TreeGrafter"/>
</dbReference>
<dbReference type="OrthoDB" id="435593at2759"/>
<dbReference type="PANTHER" id="PTHR12363">
    <property type="entry name" value="TRANSPORTIN 3 AND IMPORTIN 13"/>
    <property type="match status" value="1"/>
</dbReference>
<dbReference type="SUPFAM" id="SSF48371">
    <property type="entry name" value="ARM repeat"/>
    <property type="match status" value="1"/>
</dbReference>
<gene>
    <name evidence="3" type="primary">MTR10</name>
    <name evidence="3" type="ORF">IWW36_003942</name>
</gene>
<dbReference type="Proteomes" id="UP001139887">
    <property type="component" value="Unassembled WGS sequence"/>
</dbReference>
<dbReference type="InterPro" id="IPR011989">
    <property type="entry name" value="ARM-like"/>
</dbReference>
<organism evidence="3 4">
    <name type="scientific">Coemansia brasiliensis</name>
    <dbReference type="NCBI Taxonomy" id="2650707"/>
    <lineage>
        <taxon>Eukaryota</taxon>
        <taxon>Fungi</taxon>
        <taxon>Fungi incertae sedis</taxon>
        <taxon>Zoopagomycota</taxon>
        <taxon>Kickxellomycotina</taxon>
        <taxon>Kickxellomycetes</taxon>
        <taxon>Kickxellales</taxon>
        <taxon>Kickxellaceae</taxon>
        <taxon>Coemansia</taxon>
    </lineage>
</organism>
<feature type="domain" description="Importin N-terminal" evidence="1">
    <location>
        <begin position="29"/>
        <end position="92"/>
    </location>
</feature>
<dbReference type="EMBL" id="JANBUW010000350">
    <property type="protein sequence ID" value="KAJ2847262.1"/>
    <property type="molecule type" value="Genomic_DNA"/>
</dbReference>
<evidence type="ECO:0000259" key="1">
    <source>
        <dbReference type="Pfam" id="PF03810"/>
    </source>
</evidence>
<dbReference type="Pfam" id="PF08389">
    <property type="entry name" value="Xpo1"/>
    <property type="match status" value="1"/>
</dbReference>
<feature type="domain" description="Exportin-1/Importin-beta-like" evidence="2">
    <location>
        <begin position="99"/>
        <end position="213"/>
    </location>
</feature>
<dbReference type="GO" id="GO:0005737">
    <property type="term" value="C:cytoplasm"/>
    <property type="evidence" value="ECO:0007669"/>
    <property type="project" value="TreeGrafter"/>
</dbReference>
<keyword evidence="3" id="KW-0675">Receptor</keyword>
<sequence>MAAQTATTEVLRALNALYQGTSAEEREQANNWLQQFQRTTEAWGTADAILGSNAGIEAKVFAAQTLRAKIMADFSELGAEGASSLRDALVEQLRTGAARAVVTQLVLGLADMAVQLEEWADPMGDVAAALGDTASGMSVVVEFVAVLPEEALNERIAMDNAAWSRRTEALLGQRGGDVAALLARCLGTAELREARARVLGCLASWVRHGDMTLAQVQGAGLGEQALAGLQGNADEAEAAADAVCALVWETRPDNDDDAETAAVKDALVQQLAQGLAASETQRAVAETESWRVLAEAGEAWVGRIVADATRFAGVVQGLVECMRHGEREAVAMTFAFWDELADRVLETASCDPARRALSGVYAGLVDAAAAQLRYPDDTMTAEERDVFREFRHGVGDVLKASVRVCGAGTALGRAYALAAQPDAPWQDAEAALFAVRAMGAEVPADEEEVMPQVMDLLPRLPPHPRLRYAATLVIARYTEWTRTHAQYVPFQLDFIAAGMSDADVAAASAQALKFLCMDCAPLLAAHWRDLLHVFGAARDDDAVDVAVALAHVAAAAPDAAAAIEAFSVPLGSELGTLVQGALDDAACRRAALLLDRLGAFLRYVDAPESAADLVARIVADAWPLAHALLHRMPADTHVSESASKFVRVLVEFYSSALRGVVPQVCDAVAVAFEQTGLDVYLWLARRIVAVAPALAVDETAALQLAASLMDRLSAAALPRFEHSFSDAPDTTEEFFRLLQRALEQAPSIVAATPTFPAVFRAAIAALTVNHLHAQLAVLRAWVQMLAPARRHIRLRLDHTRASPDAYPLPTIVTLCAENGFELARALLLGLLGAFDREVSPEAADALASLAAVAADGPAAVSGQSDALPLSAICDWAAAILPDIPDSRMPPREKHL</sequence>
<reference evidence="3" key="1">
    <citation type="submission" date="2022-07" db="EMBL/GenBank/DDBJ databases">
        <title>Phylogenomic reconstructions and comparative analyses of Kickxellomycotina fungi.</title>
        <authorList>
            <person name="Reynolds N.K."/>
            <person name="Stajich J.E."/>
            <person name="Barry K."/>
            <person name="Grigoriev I.V."/>
            <person name="Crous P."/>
            <person name="Smith M.E."/>
        </authorList>
    </citation>
    <scope>NUCLEOTIDE SEQUENCE</scope>
    <source>
        <strain evidence="3">NRRL 1566</strain>
    </source>
</reference>
<name>A0A9W8I4H6_9FUNG</name>
<dbReference type="InterPro" id="IPR016024">
    <property type="entry name" value="ARM-type_fold"/>
</dbReference>
<dbReference type="InterPro" id="IPR001494">
    <property type="entry name" value="Importin-beta_N"/>
</dbReference>
<accession>A0A9W8I4H6</accession>
<dbReference type="InterPro" id="IPR057941">
    <property type="entry name" value="TPR_TNPO3_IPO13_2nd"/>
</dbReference>
<dbReference type="AlphaFoldDB" id="A0A9W8I4H6"/>
<protein>
    <submittedName>
        <fullName evidence="3">Nuclear import receptor</fullName>
    </submittedName>
</protein>
<dbReference type="Gene3D" id="1.25.10.10">
    <property type="entry name" value="Leucine-rich Repeat Variant"/>
    <property type="match status" value="1"/>
</dbReference>
<dbReference type="Pfam" id="PF24140">
    <property type="entry name" value="TPR_TNPO3_IPO13_3rd"/>
    <property type="match status" value="1"/>
</dbReference>